<dbReference type="VEuPathDB" id="FungiDB:BO82DRAFT_7916"/>
<evidence type="ECO:0000313" key="3">
    <source>
        <dbReference type="Proteomes" id="UP000248340"/>
    </source>
</evidence>
<evidence type="ECO:0000256" key="1">
    <source>
        <dbReference type="SAM" id="MobiDB-lite"/>
    </source>
</evidence>
<accession>A0A319D9B4</accession>
<dbReference type="RefSeq" id="XP_025494778.1">
    <property type="nucleotide sequence ID" value="XM_025641555.1"/>
</dbReference>
<evidence type="ECO:0000313" key="2">
    <source>
        <dbReference type="EMBL" id="PYH84578.1"/>
    </source>
</evidence>
<protein>
    <submittedName>
        <fullName evidence="2">Uncharacterized protein</fullName>
    </submittedName>
</protein>
<sequence length="91" mass="9610">MYVRPAGSTVFANPNSMQQRNAGQVRSRLVSAPILRPQSPKPSTRTDLLLSPTGPAPSNFPSPVTSSCQPGQYRGPHGHECVGPAPSVAFI</sequence>
<dbReference type="GeneID" id="37144297"/>
<feature type="compositionally biased region" description="Polar residues" evidence="1">
    <location>
        <begin position="61"/>
        <end position="70"/>
    </location>
</feature>
<reference evidence="2 3" key="1">
    <citation type="submission" date="2016-12" db="EMBL/GenBank/DDBJ databases">
        <title>The genomes of Aspergillus section Nigri reveals drivers in fungal speciation.</title>
        <authorList>
            <consortium name="DOE Joint Genome Institute"/>
            <person name="Vesth T.C."/>
            <person name="Nybo J."/>
            <person name="Theobald S."/>
            <person name="Brandl J."/>
            <person name="Frisvad J.C."/>
            <person name="Nielsen K.F."/>
            <person name="Lyhne E.K."/>
            <person name="Kogle M.E."/>
            <person name="Kuo A."/>
            <person name="Riley R."/>
            <person name="Clum A."/>
            <person name="Nolan M."/>
            <person name="Lipzen A."/>
            <person name="Salamov A."/>
            <person name="Henrissat B."/>
            <person name="Wiebenga A."/>
            <person name="De Vries R.P."/>
            <person name="Grigoriev I.V."/>
            <person name="Mortensen U.H."/>
            <person name="Andersen M.R."/>
            <person name="Baker S.E."/>
        </authorList>
    </citation>
    <scope>NUCLEOTIDE SEQUENCE [LARGE SCALE GENOMIC DNA]</scope>
    <source>
        <strain evidence="2 3">CBS 121591</strain>
    </source>
</reference>
<dbReference type="Proteomes" id="UP000248340">
    <property type="component" value="Unassembled WGS sequence"/>
</dbReference>
<dbReference type="AlphaFoldDB" id="A0A319D9B4"/>
<gene>
    <name evidence="2" type="ORF">BO82DRAFT_7916</name>
</gene>
<feature type="region of interest" description="Disordered" evidence="1">
    <location>
        <begin position="1"/>
        <end position="91"/>
    </location>
</feature>
<organism evidence="2 3">
    <name type="scientific">Aspergillus uvarum CBS 121591</name>
    <dbReference type="NCBI Taxonomy" id="1448315"/>
    <lineage>
        <taxon>Eukaryota</taxon>
        <taxon>Fungi</taxon>
        <taxon>Dikarya</taxon>
        <taxon>Ascomycota</taxon>
        <taxon>Pezizomycotina</taxon>
        <taxon>Eurotiomycetes</taxon>
        <taxon>Eurotiomycetidae</taxon>
        <taxon>Eurotiales</taxon>
        <taxon>Aspergillaceae</taxon>
        <taxon>Aspergillus</taxon>
        <taxon>Aspergillus subgen. Circumdati</taxon>
    </lineage>
</organism>
<name>A0A319D9B4_9EURO</name>
<proteinExistence type="predicted"/>
<feature type="compositionally biased region" description="Polar residues" evidence="1">
    <location>
        <begin position="10"/>
        <end position="24"/>
    </location>
</feature>
<keyword evidence="3" id="KW-1185">Reference proteome</keyword>
<dbReference type="EMBL" id="KZ821683">
    <property type="protein sequence ID" value="PYH84578.1"/>
    <property type="molecule type" value="Genomic_DNA"/>
</dbReference>